<comment type="caution">
    <text evidence="1">The sequence shown here is derived from an EMBL/GenBank/DDBJ whole genome shotgun (WGS) entry which is preliminary data.</text>
</comment>
<evidence type="ECO:0000313" key="1">
    <source>
        <dbReference type="EMBL" id="TQE01457.1"/>
    </source>
</evidence>
<dbReference type="EMBL" id="VIEB01000194">
    <property type="protein sequence ID" value="TQE01457.1"/>
    <property type="molecule type" value="Genomic_DNA"/>
</dbReference>
<dbReference type="STRING" id="106549.A0A540MRN8"/>
<reference evidence="1 2" key="1">
    <citation type="journal article" date="2019" name="G3 (Bethesda)">
        <title>Sequencing of a Wild Apple (Malus baccata) Genome Unravels the Differences Between Cultivated and Wild Apple Species Regarding Disease Resistance and Cold Tolerance.</title>
        <authorList>
            <person name="Chen X."/>
        </authorList>
    </citation>
    <scope>NUCLEOTIDE SEQUENCE [LARGE SCALE GENOMIC DNA]</scope>
    <source>
        <strain evidence="2">cv. Shandingzi</strain>
        <tissue evidence="1">Leaves</tissue>
    </source>
</reference>
<gene>
    <name evidence="1" type="ORF">C1H46_012937</name>
</gene>
<dbReference type="AlphaFoldDB" id="A0A540MRN8"/>
<keyword evidence="2" id="KW-1185">Reference proteome</keyword>
<dbReference type="Pfam" id="PF07911">
    <property type="entry name" value="DUF1677"/>
    <property type="match status" value="1"/>
</dbReference>
<sequence>MESAEAKRISEPDEEEVEVKCYCCGLTEECTPAYVATVKERHQDRWICGLCAEAIKDENSRSSRKISTEEAMKRHVSFCEEFRMSSPPAKPTEYLISAMKQLLRRTKDSQRRERLGGCRPGMVRSKSCFATVGKAHGD</sequence>
<evidence type="ECO:0000313" key="2">
    <source>
        <dbReference type="Proteomes" id="UP000315295"/>
    </source>
</evidence>
<dbReference type="InterPro" id="IPR012876">
    <property type="entry name" value="DUF1677_pln"/>
</dbReference>
<dbReference type="PANTHER" id="PTHR33108">
    <property type="entry name" value="OS01G0745000 PROTEIN"/>
    <property type="match status" value="1"/>
</dbReference>
<dbReference type="Proteomes" id="UP000315295">
    <property type="component" value="Unassembled WGS sequence"/>
</dbReference>
<evidence type="ECO:0008006" key="3">
    <source>
        <dbReference type="Google" id="ProtNLM"/>
    </source>
</evidence>
<protein>
    <recommendedName>
        <fullName evidence="3">DUF1677 domain-containing protein</fullName>
    </recommendedName>
</protein>
<dbReference type="PANTHER" id="PTHR33108:SF56">
    <property type="entry name" value="DUF1677 FAMILY PROTEIN"/>
    <property type="match status" value="1"/>
</dbReference>
<accession>A0A540MRN8</accession>
<organism evidence="1 2">
    <name type="scientific">Malus baccata</name>
    <name type="common">Siberian crab apple</name>
    <name type="synonym">Pyrus baccata</name>
    <dbReference type="NCBI Taxonomy" id="106549"/>
    <lineage>
        <taxon>Eukaryota</taxon>
        <taxon>Viridiplantae</taxon>
        <taxon>Streptophyta</taxon>
        <taxon>Embryophyta</taxon>
        <taxon>Tracheophyta</taxon>
        <taxon>Spermatophyta</taxon>
        <taxon>Magnoliopsida</taxon>
        <taxon>eudicotyledons</taxon>
        <taxon>Gunneridae</taxon>
        <taxon>Pentapetalae</taxon>
        <taxon>rosids</taxon>
        <taxon>fabids</taxon>
        <taxon>Rosales</taxon>
        <taxon>Rosaceae</taxon>
        <taxon>Amygdaloideae</taxon>
        <taxon>Maleae</taxon>
        <taxon>Malus</taxon>
    </lineage>
</organism>
<proteinExistence type="predicted"/>
<name>A0A540MRN8_MALBA</name>